<gene>
    <name evidence="1" type="ORF">AVDCRST_MAG93-7650</name>
</gene>
<dbReference type="AlphaFoldDB" id="A0A6J4MKX1"/>
<accession>A0A6J4MKX1</accession>
<evidence type="ECO:0000313" key="1">
    <source>
        <dbReference type="EMBL" id="CAA9360964.1"/>
    </source>
</evidence>
<proteinExistence type="predicted"/>
<name>A0A6J4MKX1_9CHLR</name>
<reference evidence="1" key="1">
    <citation type="submission" date="2020-02" db="EMBL/GenBank/DDBJ databases">
        <authorList>
            <person name="Meier V. D."/>
        </authorList>
    </citation>
    <scope>NUCLEOTIDE SEQUENCE</scope>
    <source>
        <strain evidence="1">AVDCRST_MAG93</strain>
    </source>
</reference>
<dbReference type="EMBL" id="CADCTR010002575">
    <property type="protein sequence ID" value="CAA9360964.1"/>
    <property type="molecule type" value="Genomic_DNA"/>
</dbReference>
<organism evidence="1">
    <name type="scientific">uncultured Chloroflexia bacterium</name>
    <dbReference type="NCBI Taxonomy" id="1672391"/>
    <lineage>
        <taxon>Bacteria</taxon>
        <taxon>Bacillati</taxon>
        <taxon>Chloroflexota</taxon>
        <taxon>Chloroflexia</taxon>
        <taxon>environmental samples</taxon>
    </lineage>
</organism>
<sequence>MSVSIKTNTSTRLIYGDFFVRDVMSGRKGDAQRARLLILESERFHLF</sequence>
<protein>
    <submittedName>
        <fullName evidence="1">Uncharacterized protein</fullName>
    </submittedName>
</protein>